<dbReference type="AlphaFoldDB" id="A0A517SGR9"/>
<protein>
    <submittedName>
        <fullName evidence="2">Uncharacterized protein</fullName>
    </submittedName>
</protein>
<accession>A0A517SGR9</accession>
<organism evidence="2 3">
    <name type="scientific">Caulifigura coniformis</name>
    <dbReference type="NCBI Taxonomy" id="2527983"/>
    <lineage>
        <taxon>Bacteria</taxon>
        <taxon>Pseudomonadati</taxon>
        <taxon>Planctomycetota</taxon>
        <taxon>Planctomycetia</taxon>
        <taxon>Planctomycetales</taxon>
        <taxon>Planctomycetaceae</taxon>
        <taxon>Caulifigura</taxon>
    </lineage>
</organism>
<dbReference type="KEGG" id="ccos:Pan44_33300"/>
<sequence>MSRERLRSNVQVRSAGVDPSVALLVCGLVVSALVLLTMLGVKAESRRRQDILGDRPNAASSDFGH</sequence>
<evidence type="ECO:0000256" key="1">
    <source>
        <dbReference type="SAM" id="Phobius"/>
    </source>
</evidence>
<proteinExistence type="predicted"/>
<dbReference type="RefSeq" id="WP_145031057.1">
    <property type="nucleotide sequence ID" value="NZ_CP036271.1"/>
</dbReference>
<keyword evidence="1" id="KW-0472">Membrane</keyword>
<keyword evidence="1" id="KW-0812">Transmembrane</keyword>
<gene>
    <name evidence="2" type="ORF">Pan44_33300</name>
</gene>
<reference evidence="2 3" key="1">
    <citation type="submission" date="2019-02" db="EMBL/GenBank/DDBJ databases">
        <title>Deep-cultivation of Planctomycetes and their phenomic and genomic characterization uncovers novel biology.</title>
        <authorList>
            <person name="Wiegand S."/>
            <person name="Jogler M."/>
            <person name="Boedeker C."/>
            <person name="Pinto D."/>
            <person name="Vollmers J."/>
            <person name="Rivas-Marin E."/>
            <person name="Kohn T."/>
            <person name="Peeters S.H."/>
            <person name="Heuer A."/>
            <person name="Rast P."/>
            <person name="Oberbeckmann S."/>
            <person name="Bunk B."/>
            <person name="Jeske O."/>
            <person name="Meyerdierks A."/>
            <person name="Storesund J.E."/>
            <person name="Kallscheuer N."/>
            <person name="Luecker S."/>
            <person name="Lage O.M."/>
            <person name="Pohl T."/>
            <person name="Merkel B.J."/>
            <person name="Hornburger P."/>
            <person name="Mueller R.-W."/>
            <person name="Bruemmer F."/>
            <person name="Labrenz M."/>
            <person name="Spormann A.M."/>
            <person name="Op den Camp H."/>
            <person name="Overmann J."/>
            <person name="Amann R."/>
            <person name="Jetten M.S.M."/>
            <person name="Mascher T."/>
            <person name="Medema M.H."/>
            <person name="Devos D.P."/>
            <person name="Kaster A.-K."/>
            <person name="Ovreas L."/>
            <person name="Rohde M."/>
            <person name="Galperin M.Y."/>
            <person name="Jogler C."/>
        </authorList>
    </citation>
    <scope>NUCLEOTIDE SEQUENCE [LARGE SCALE GENOMIC DNA]</scope>
    <source>
        <strain evidence="2 3">Pan44</strain>
    </source>
</reference>
<keyword evidence="3" id="KW-1185">Reference proteome</keyword>
<name>A0A517SGR9_9PLAN</name>
<dbReference type="InParanoid" id="A0A517SGR9"/>
<evidence type="ECO:0000313" key="2">
    <source>
        <dbReference type="EMBL" id="QDT55287.1"/>
    </source>
</evidence>
<feature type="transmembrane region" description="Helical" evidence="1">
    <location>
        <begin position="20"/>
        <end position="41"/>
    </location>
</feature>
<keyword evidence="1" id="KW-1133">Transmembrane helix</keyword>
<dbReference type="EMBL" id="CP036271">
    <property type="protein sequence ID" value="QDT55287.1"/>
    <property type="molecule type" value="Genomic_DNA"/>
</dbReference>
<evidence type="ECO:0000313" key="3">
    <source>
        <dbReference type="Proteomes" id="UP000315700"/>
    </source>
</evidence>
<dbReference type="Proteomes" id="UP000315700">
    <property type="component" value="Chromosome"/>
</dbReference>